<dbReference type="Proteomes" id="UP000664654">
    <property type="component" value="Unassembled WGS sequence"/>
</dbReference>
<comment type="caution">
    <text evidence="2">The sequence shown here is derived from an EMBL/GenBank/DDBJ whole genome shotgun (WGS) entry which is preliminary data.</text>
</comment>
<reference evidence="2" key="1">
    <citation type="submission" date="2021-03" db="EMBL/GenBank/DDBJ databases">
        <title>novel species isolated from a fishpond in China.</title>
        <authorList>
            <person name="Lu H."/>
            <person name="Cai Z."/>
        </authorList>
    </citation>
    <scope>NUCLEOTIDE SEQUENCE</scope>
    <source>
        <strain evidence="2">JCM 30855</strain>
    </source>
</reference>
<evidence type="ECO:0000313" key="3">
    <source>
        <dbReference type="Proteomes" id="UP000664654"/>
    </source>
</evidence>
<evidence type="ECO:0000256" key="1">
    <source>
        <dbReference type="SAM" id="MobiDB-lite"/>
    </source>
</evidence>
<feature type="region of interest" description="Disordered" evidence="1">
    <location>
        <begin position="146"/>
        <end position="225"/>
    </location>
</feature>
<gene>
    <name evidence="2" type="ORF">J0A66_14365</name>
</gene>
<evidence type="ECO:0000313" key="2">
    <source>
        <dbReference type="EMBL" id="MBN7826415.1"/>
    </source>
</evidence>
<keyword evidence="3" id="KW-1185">Reference proteome</keyword>
<dbReference type="AlphaFoldDB" id="A0A939DPJ7"/>
<dbReference type="EMBL" id="JAFKCV010000008">
    <property type="protein sequence ID" value="MBN7826415.1"/>
    <property type="molecule type" value="Genomic_DNA"/>
</dbReference>
<proteinExistence type="predicted"/>
<name>A0A939DPJ7_9ALTE</name>
<accession>A0A939DPJ7</accession>
<feature type="compositionally biased region" description="Polar residues" evidence="1">
    <location>
        <begin position="95"/>
        <end position="106"/>
    </location>
</feature>
<sequence>MAEISLDELLGRLGFYQAKLPRVAISGRLNDPLHFGRIEARLRDECAQEFGSCRKFGGFDALLGPSSYFTALPVNFLTRSGSVGDKDREHDESLNDQWSEGLNSSPNIGGEHAKISDNLNDIGAGLPMLKEIADAAPLLWLDNGPTADRVQESPEISGDTEYSPTPASAGILPEAFPDPNSAPDLDWDEQGDGLLTPTVGNQGLTGGFAPAPLSPDSKVDGEMPEGPLVVTNPVLIDPPVFADSFPDDVYQLPPLDGFIPSERDDVAFPHPGIDLELPQQVLLQVDAPGGMLMSLGGLLLLTASRRCRSG</sequence>
<organism evidence="2 3">
    <name type="scientific">Bowmanella dokdonensis</name>
    <dbReference type="NCBI Taxonomy" id="751969"/>
    <lineage>
        <taxon>Bacteria</taxon>
        <taxon>Pseudomonadati</taxon>
        <taxon>Pseudomonadota</taxon>
        <taxon>Gammaproteobacteria</taxon>
        <taxon>Alteromonadales</taxon>
        <taxon>Alteromonadaceae</taxon>
        <taxon>Bowmanella</taxon>
    </lineage>
</organism>
<feature type="region of interest" description="Disordered" evidence="1">
    <location>
        <begin position="81"/>
        <end position="106"/>
    </location>
</feature>
<dbReference type="RefSeq" id="WP_206574528.1">
    <property type="nucleotide sequence ID" value="NZ_JAFKCV010000008.1"/>
</dbReference>
<feature type="compositionally biased region" description="Basic and acidic residues" evidence="1">
    <location>
        <begin position="84"/>
        <end position="93"/>
    </location>
</feature>
<protein>
    <submittedName>
        <fullName evidence="2">Uncharacterized protein</fullName>
    </submittedName>
</protein>